<dbReference type="EMBL" id="JACIDU010000005">
    <property type="protein sequence ID" value="MBB4103144.1"/>
    <property type="molecule type" value="Genomic_DNA"/>
</dbReference>
<protein>
    <recommendedName>
        <fullName evidence="1">GIY-YIG domain-containing protein</fullName>
    </recommendedName>
</protein>
<dbReference type="InterPro" id="IPR000305">
    <property type="entry name" value="GIY-YIG_endonuc"/>
</dbReference>
<dbReference type="PROSITE" id="PS50164">
    <property type="entry name" value="GIY_YIG"/>
    <property type="match status" value="1"/>
</dbReference>
<name>A0A7W6P0B7_9HYPH</name>
<evidence type="ECO:0000313" key="2">
    <source>
        <dbReference type="EMBL" id="MBB4103144.1"/>
    </source>
</evidence>
<comment type="caution">
    <text evidence="2">The sequence shown here is derived from an EMBL/GenBank/DDBJ whole genome shotgun (WGS) entry which is preliminary data.</text>
</comment>
<keyword evidence="3" id="KW-1185">Reference proteome</keyword>
<sequence length="271" mass="31012">MAGPVSIDKAWWEHLTPTSMHRLRGEFEQRLRTWCETDYGKFWLNSAREPGGVIRIKAGDVVPDFHMVAMRNGLNFVVPQERMREGHRNVSIGIDEYRSGKPQQAGELILSPVIRLDLVTDLALMAAARRFDINMPSAGVTEPSILFSAPAHILIAPNGWPKKSFVLYQHIFGEGGSYPVDGYFYVGITTRSWKTRWAEHRRAMRKGSNLLFHRKLREELEAKRVTYIHHKVMAVTTDAEALYEAEEALVRGHWEDTRRLNMIPGGRAGYR</sequence>
<evidence type="ECO:0000259" key="1">
    <source>
        <dbReference type="PROSITE" id="PS50164"/>
    </source>
</evidence>
<organism evidence="2 3">
    <name type="scientific">Allorhizobium borbori</name>
    <dbReference type="NCBI Taxonomy" id="485907"/>
    <lineage>
        <taxon>Bacteria</taxon>
        <taxon>Pseudomonadati</taxon>
        <taxon>Pseudomonadota</taxon>
        <taxon>Alphaproteobacteria</taxon>
        <taxon>Hyphomicrobiales</taxon>
        <taxon>Rhizobiaceae</taxon>
        <taxon>Rhizobium/Agrobacterium group</taxon>
        <taxon>Allorhizobium</taxon>
    </lineage>
</organism>
<proteinExistence type="predicted"/>
<dbReference type="Proteomes" id="UP000584824">
    <property type="component" value="Unassembled WGS sequence"/>
</dbReference>
<gene>
    <name evidence="2" type="ORF">GGQ66_001699</name>
</gene>
<feature type="domain" description="GIY-YIG" evidence="1">
    <location>
        <begin position="163"/>
        <end position="262"/>
    </location>
</feature>
<evidence type="ECO:0000313" key="3">
    <source>
        <dbReference type="Proteomes" id="UP000584824"/>
    </source>
</evidence>
<dbReference type="RefSeq" id="WP_183791364.1">
    <property type="nucleotide sequence ID" value="NZ_JACIDU010000005.1"/>
</dbReference>
<dbReference type="AlphaFoldDB" id="A0A7W6P0B7"/>
<reference evidence="2 3" key="1">
    <citation type="submission" date="2020-08" db="EMBL/GenBank/DDBJ databases">
        <title>Genomic Encyclopedia of Type Strains, Phase IV (KMG-IV): sequencing the most valuable type-strain genomes for metagenomic binning, comparative biology and taxonomic classification.</title>
        <authorList>
            <person name="Goeker M."/>
        </authorList>
    </citation>
    <scope>NUCLEOTIDE SEQUENCE [LARGE SCALE GENOMIC DNA]</scope>
    <source>
        <strain evidence="2 3">DSM 26385</strain>
    </source>
</reference>
<accession>A0A7W6P0B7</accession>